<keyword evidence="1" id="KW-0238">DNA-binding</keyword>
<evidence type="ECO:0000259" key="3">
    <source>
        <dbReference type="PROSITE" id="PS50937"/>
    </source>
</evidence>
<gene>
    <name evidence="4" type="ORF">KIM372_04260</name>
</gene>
<reference evidence="4 5" key="1">
    <citation type="journal article" date="2023" name="Microbiol. Spectr.">
        <title>Symbiosis of Carpenter Bees with Uncharacterized Lactic Acid Bacteria Showing NAD Auxotrophy.</title>
        <authorList>
            <person name="Kawasaki S."/>
            <person name="Ozawa K."/>
            <person name="Mori T."/>
            <person name="Yamamoto A."/>
            <person name="Ito M."/>
            <person name="Ohkuma M."/>
            <person name="Sakamoto M."/>
            <person name="Matsutani M."/>
        </authorList>
    </citation>
    <scope>NUCLEOTIDE SEQUENCE [LARGE SCALE GENOMIC DNA]</scope>
    <source>
        <strain evidence="4 5">Kim37-2</strain>
    </source>
</reference>
<dbReference type="PANTHER" id="PTHR30204:SF82">
    <property type="entry name" value="TRANSCRIPTIONAL REGULATOR, MERR FAMILY"/>
    <property type="match status" value="1"/>
</dbReference>
<dbReference type="InterPro" id="IPR047057">
    <property type="entry name" value="MerR_fam"/>
</dbReference>
<protein>
    <submittedName>
        <fullName evidence="4">HTH-type transcriptional regulator</fullName>
    </submittedName>
</protein>
<dbReference type="Proteomes" id="UP001321766">
    <property type="component" value="Chromosome"/>
</dbReference>
<name>A0ABM8B6P3_9BIFI</name>
<dbReference type="InterPro" id="IPR009061">
    <property type="entry name" value="DNA-bd_dom_put_sf"/>
</dbReference>
<dbReference type="Pfam" id="PF13411">
    <property type="entry name" value="MerR_1"/>
    <property type="match status" value="1"/>
</dbReference>
<feature type="domain" description="HTH merR-type" evidence="3">
    <location>
        <begin position="6"/>
        <end position="75"/>
    </location>
</feature>
<keyword evidence="5" id="KW-1185">Reference proteome</keyword>
<dbReference type="PROSITE" id="PS50937">
    <property type="entry name" value="HTH_MERR_2"/>
    <property type="match status" value="1"/>
</dbReference>
<organism evidence="4 5">
    <name type="scientific">Bombiscardovia nodaiensis</name>
    <dbReference type="NCBI Taxonomy" id="2932181"/>
    <lineage>
        <taxon>Bacteria</taxon>
        <taxon>Bacillati</taxon>
        <taxon>Actinomycetota</taxon>
        <taxon>Actinomycetes</taxon>
        <taxon>Bifidobacteriales</taxon>
        <taxon>Bifidobacteriaceae</taxon>
        <taxon>Bombiscardovia</taxon>
    </lineage>
</organism>
<dbReference type="Gene3D" id="1.10.1660.10">
    <property type="match status" value="1"/>
</dbReference>
<dbReference type="SMART" id="SM00422">
    <property type="entry name" value="HTH_MERR"/>
    <property type="match status" value="1"/>
</dbReference>
<accession>A0ABM8B6P3</accession>
<evidence type="ECO:0000256" key="1">
    <source>
        <dbReference type="ARBA" id="ARBA00023125"/>
    </source>
</evidence>
<dbReference type="PANTHER" id="PTHR30204">
    <property type="entry name" value="REDOX-CYCLING DRUG-SENSING TRANSCRIPTIONAL ACTIVATOR SOXR"/>
    <property type="match status" value="1"/>
</dbReference>
<keyword evidence="2" id="KW-0175">Coiled coil</keyword>
<dbReference type="SUPFAM" id="SSF46955">
    <property type="entry name" value="Putative DNA-binding domain"/>
    <property type="match status" value="1"/>
</dbReference>
<dbReference type="EMBL" id="AP026798">
    <property type="protein sequence ID" value="BDR52519.1"/>
    <property type="molecule type" value="Genomic_DNA"/>
</dbReference>
<dbReference type="InterPro" id="IPR000551">
    <property type="entry name" value="MerR-type_HTH_dom"/>
</dbReference>
<evidence type="ECO:0000313" key="4">
    <source>
        <dbReference type="EMBL" id="BDR52519.1"/>
    </source>
</evidence>
<feature type="coiled-coil region" evidence="2">
    <location>
        <begin position="80"/>
        <end position="114"/>
    </location>
</feature>
<dbReference type="CDD" id="cd01109">
    <property type="entry name" value="HTH_YyaN"/>
    <property type="match status" value="1"/>
</dbReference>
<evidence type="ECO:0000256" key="2">
    <source>
        <dbReference type="SAM" id="Coils"/>
    </source>
</evidence>
<evidence type="ECO:0000313" key="5">
    <source>
        <dbReference type="Proteomes" id="UP001321766"/>
    </source>
</evidence>
<sequence>MAGMTTYSIADVSSMMGISAYTLRYYEKIGLLSFVKRDINGVREFEDKDVLTLNTVRCLKDTGMPLKDIKHYLELVGDGLDSAEERRDMFAEQKTRVEQEISDLQQALETIKTKLHYYQEAVDRQRLDVCQDERAELLHKILSENK</sequence>
<proteinExistence type="predicted"/>